<dbReference type="Proteomes" id="UP001055101">
    <property type="component" value="Unassembled WGS sequence"/>
</dbReference>
<dbReference type="EMBL" id="BPRA01000004">
    <property type="protein sequence ID" value="GJE54553.1"/>
    <property type="molecule type" value="Genomic_DNA"/>
</dbReference>
<dbReference type="RefSeq" id="WP_238230916.1">
    <property type="nucleotide sequence ID" value="NZ_BPRA01000004.1"/>
</dbReference>
<comment type="caution">
    <text evidence="2">The sequence shown here is derived from an EMBL/GenBank/DDBJ whole genome shotgun (WGS) entry which is preliminary data.</text>
</comment>
<organism evidence="2 3">
    <name type="scientific">Methylobacterium thuringiense</name>
    <dbReference type="NCBI Taxonomy" id="1003091"/>
    <lineage>
        <taxon>Bacteria</taxon>
        <taxon>Pseudomonadati</taxon>
        <taxon>Pseudomonadota</taxon>
        <taxon>Alphaproteobacteria</taxon>
        <taxon>Hyphomicrobiales</taxon>
        <taxon>Methylobacteriaceae</taxon>
        <taxon>Methylobacterium</taxon>
    </lineage>
</organism>
<dbReference type="Gene3D" id="3.30.1330.70">
    <property type="entry name" value="Holliday junction resolvase RusA"/>
    <property type="match status" value="1"/>
</dbReference>
<dbReference type="Pfam" id="PF05866">
    <property type="entry name" value="RusA"/>
    <property type="match status" value="1"/>
</dbReference>
<accession>A0ABQ4TH55</accession>
<reference evidence="2" key="2">
    <citation type="submission" date="2021-08" db="EMBL/GenBank/DDBJ databases">
        <authorList>
            <person name="Tani A."/>
            <person name="Ola A."/>
            <person name="Ogura Y."/>
            <person name="Katsura K."/>
            <person name="Hayashi T."/>
        </authorList>
    </citation>
    <scope>NUCLEOTIDE SEQUENCE</scope>
    <source>
        <strain evidence="2">DSM 23674</strain>
    </source>
</reference>
<keyword evidence="3" id="KW-1185">Reference proteome</keyword>
<dbReference type="InterPro" id="IPR008822">
    <property type="entry name" value="Endonuclease_RusA-like"/>
</dbReference>
<evidence type="ECO:0000313" key="2">
    <source>
        <dbReference type="EMBL" id="GJE54553.1"/>
    </source>
</evidence>
<feature type="compositionally biased region" description="Basic and acidic residues" evidence="1">
    <location>
        <begin position="13"/>
        <end position="24"/>
    </location>
</feature>
<dbReference type="SUPFAM" id="SSF103084">
    <property type="entry name" value="Holliday junction resolvase RusA"/>
    <property type="match status" value="1"/>
</dbReference>
<reference evidence="2" key="1">
    <citation type="journal article" date="2021" name="Front. Microbiol.">
        <title>Comprehensive Comparative Genomics and Phenotyping of Methylobacterium Species.</title>
        <authorList>
            <person name="Alessa O."/>
            <person name="Ogura Y."/>
            <person name="Fujitani Y."/>
            <person name="Takami H."/>
            <person name="Hayashi T."/>
            <person name="Sahin N."/>
            <person name="Tani A."/>
        </authorList>
    </citation>
    <scope>NUCLEOTIDE SEQUENCE</scope>
    <source>
        <strain evidence="2">DSM 23674</strain>
    </source>
</reference>
<protein>
    <submittedName>
        <fullName evidence="2">Uncharacterized protein</fullName>
    </submittedName>
</protein>
<proteinExistence type="predicted"/>
<feature type="region of interest" description="Disordered" evidence="1">
    <location>
        <begin position="1"/>
        <end position="24"/>
    </location>
</feature>
<gene>
    <name evidence="2" type="ORF">EKPJFOCH_1031</name>
</gene>
<evidence type="ECO:0000256" key="1">
    <source>
        <dbReference type="SAM" id="MobiDB-lite"/>
    </source>
</evidence>
<dbReference type="InterPro" id="IPR036614">
    <property type="entry name" value="RusA-like_sf"/>
</dbReference>
<evidence type="ECO:0000313" key="3">
    <source>
        <dbReference type="Proteomes" id="UP001055101"/>
    </source>
</evidence>
<name>A0ABQ4TH55_9HYPH</name>
<sequence>MQALSPSAQKRQKATEALHRRPEQRPVYAQRRIVPQVELRFPLPPTTNALFAFVSGRRIKTPKYRAWRQDAVLRISIANPRPGRIAGLCDVEIFMPPFKGDTDNRIKPCLDAAVEAGIIADDSQSFVRNVKAFPGTEAVQIRMVLTALPVEDGDAAEIVLRTKAGQAPAYIAAQLSLTVGQVETMIAGLRR</sequence>